<dbReference type="GO" id="GO:0020037">
    <property type="term" value="F:heme binding"/>
    <property type="evidence" value="ECO:0007669"/>
    <property type="project" value="InterPro"/>
</dbReference>
<protein>
    <recommendedName>
        <fullName evidence="13">Cytochrome P450</fullName>
    </recommendedName>
</protein>
<evidence type="ECO:0000256" key="9">
    <source>
        <dbReference type="PIRSR" id="PIRSR602401-1"/>
    </source>
</evidence>
<evidence type="ECO:0000256" key="6">
    <source>
        <dbReference type="ARBA" id="ARBA00023002"/>
    </source>
</evidence>
<evidence type="ECO:0000256" key="1">
    <source>
        <dbReference type="ARBA" id="ARBA00001971"/>
    </source>
</evidence>
<evidence type="ECO:0000256" key="4">
    <source>
        <dbReference type="ARBA" id="ARBA00022617"/>
    </source>
</evidence>
<dbReference type="SUPFAM" id="SSF48264">
    <property type="entry name" value="Cytochrome P450"/>
    <property type="match status" value="1"/>
</dbReference>
<sequence length="250" mass="27935">MEGKSNKSWVADAIIDENGYTLSGEASDTLMITAGTLYAAGIDTTVASLRTFFLMMARSPAAQRRAQAEIDEVVGTARLPGLADRDSLPYVNCLIKEVLRLSAIVPLMPHSLDDDDFYEGYLIPKGTWVMVNAWQIFHDPSLYSDPYAFNPERFFTDSETDPEVLCFGAGRRTCAGLHFAQAWLFLNITRVLSIFSINPTNPLDVPEPRFRIGHMRILEEFECSITPRSSAKVELLRQSMQASQDALDQE</sequence>
<dbReference type="Gene3D" id="1.10.630.10">
    <property type="entry name" value="Cytochrome P450"/>
    <property type="match status" value="1"/>
</dbReference>
<keyword evidence="12" id="KW-1185">Reference proteome</keyword>
<dbReference type="GO" id="GO:0004497">
    <property type="term" value="F:monooxygenase activity"/>
    <property type="evidence" value="ECO:0007669"/>
    <property type="project" value="UniProtKB-KW"/>
</dbReference>
<organism evidence="11 12">
    <name type="scientific">Hydnomerulius pinastri MD-312</name>
    <dbReference type="NCBI Taxonomy" id="994086"/>
    <lineage>
        <taxon>Eukaryota</taxon>
        <taxon>Fungi</taxon>
        <taxon>Dikarya</taxon>
        <taxon>Basidiomycota</taxon>
        <taxon>Agaricomycotina</taxon>
        <taxon>Agaricomycetes</taxon>
        <taxon>Agaricomycetidae</taxon>
        <taxon>Boletales</taxon>
        <taxon>Boletales incertae sedis</taxon>
        <taxon>Leucogyrophana</taxon>
    </lineage>
</organism>
<dbReference type="EMBL" id="KN840104">
    <property type="protein sequence ID" value="KIJ57809.1"/>
    <property type="molecule type" value="Genomic_DNA"/>
</dbReference>
<dbReference type="PRINTS" id="PR00385">
    <property type="entry name" value="P450"/>
</dbReference>
<keyword evidence="8 10" id="KW-0503">Monooxygenase</keyword>
<evidence type="ECO:0000256" key="10">
    <source>
        <dbReference type="RuleBase" id="RU000461"/>
    </source>
</evidence>
<dbReference type="AlphaFoldDB" id="A0A0C9UXP4"/>
<evidence type="ECO:0000256" key="2">
    <source>
        <dbReference type="ARBA" id="ARBA00005179"/>
    </source>
</evidence>
<comment type="cofactor">
    <cofactor evidence="1 9">
        <name>heme</name>
        <dbReference type="ChEBI" id="CHEBI:30413"/>
    </cofactor>
</comment>
<evidence type="ECO:0000256" key="7">
    <source>
        <dbReference type="ARBA" id="ARBA00023004"/>
    </source>
</evidence>
<dbReference type="InterPro" id="IPR017972">
    <property type="entry name" value="Cyt_P450_CS"/>
</dbReference>
<keyword evidence="6 10" id="KW-0560">Oxidoreductase</keyword>
<dbReference type="GO" id="GO:0005506">
    <property type="term" value="F:iron ion binding"/>
    <property type="evidence" value="ECO:0007669"/>
    <property type="project" value="InterPro"/>
</dbReference>
<dbReference type="OrthoDB" id="2789670at2759"/>
<keyword evidence="7 9" id="KW-0408">Iron</keyword>
<evidence type="ECO:0008006" key="13">
    <source>
        <dbReference type="Google" id="ProtNLM"/>
    </source>
</evidence>
<dbReference type="InterPro" id="IPR050364">
    <property type="entry name" value="Cytochrome_P450_fung"/>
</dbReference>
<evidence type="ECO:0000256" key="3">
    <source>
        <dbReference type="ARBA" id="ARBA00010617"/>
    </source>
</evidence>
<dbReference type="Pfam" id="PF00067">
    <property type="entry name" value="p450"/>
    <property type="match status" value="1"/>
</dbReference>
<dbReference type="PANTHER" id="PTHR46300:SF7">
    <property type="entry name" value="P450, PUTATIVE (EUROFUNG)-RELATED"/>
    <property type="match status" value="1"/>
</dbReference>
<dbReference type="InterPro" id="IPR036396">
    <property type="entry name" value="Cyt_P450_sf"/>
</dbReference>
<gene>
    <name evidence="11" type="ORF">HYDPIDRAFT_142000</name>
</gene>
<evidence type="ECO:0000313" key="12">
    <source>
        <dbReference type="Proteomes" id="UP000053820"/>
    </source>
</evidence>
<comment type="pathway">
    <text evidence="2">Secondary metabolite biosynthesis.</text>
</comment>
<feature type="binding site" description="axial binding residue" evidence="9">
    <location>
        <position position="174"/>
    </location>
    <ligand>
        <name>heme</name>
        <dbReference type="ChEBI" id="CHEBI:30413"/>
    </ligand>
    <ligandPart>
        <name>Fe</name>
        <dbReference type="ChEBI" id="CHEBI:18248"/>
    </ligandPart>
</feature>
<keyword evidence="5 9" id="KW-0479">Metal-binding</keyword>
<keyword evidence="4 9" id="KW-0349">Heme</keyword>
<evidence type="ECO:0000256" key="8">
    <source>
        <dbReference type="ARBA" id="ARBA00023033"/>
    </source>
</evidence>
<evidence type="ECO:0000256" key="5">
    <source>
        <dbReference type="ARBA" id="ARBA00022723"/>
    </source>
</evidence>
<evidence type="ECO:0000313" key="11">
    <source>
        <dbReference type="EMBL" id="KIJ57809.1"/>
    </source>
</evidence>
<dbReference type="InterPro" id="IPR001128">
    <property type="entry name" value="Cyt_P450"/>
</dbReference>
<dbReference type="Proteomes" id="UP000053820">
    <property type="component" value="Unassembled WGS sequence"/>
</dbReference>
<dbReference type="InterPro" id="IPR002401">
    <property type="entry name" value="Cyt_P450_E_grp-I"/>
</dbReference>
<name>A0A0C9UXP4_9AGAM</name>
<dbReference type="PRINTS" id="PR00463">
    <property type="entry name" value="EP450I"/>
</dbReference>
<accession>A0A0C9UXP4</accession>
<proteinExistence type="inferred from homology"/>
<comment type="similarity">
    <text evidence="3 10">Belongs to the cytochrome P450 family.</text>
</comment>
<dbReference type="PANTHER" id="PTHR46300">
    <property type="entry name" value="P450, PUTATIVE (EUROFUNG)-RELATED-RELATED"/>
    <property type="match status" value="1"/>
</dbReference>
<dbReference type="PROSITE" id="PS00086">
    <property type="entry name" value="CYTOCHROME_P450"/>
    <property type="match status" value="1"/>
</dbReference>
<reference evidence="11 12" key="1">
    <citation type="submission" date="2014-04" db="EMBL/GenBank/DDBJ databases">
        <title>Evolutionary Origins and Diversification of the Mycorrhizal Mutualists.</title>
        <authorList>
            <consortium name="DOE Joint Genome Institute"/>
            <consortium name="Mycorrhizal Genomics Consortium"/>
            <person name="Kohler A."/>
            <person name="Kuo A."/>
            <person name="Nagy L.G."/>
            <person name="Floudas D."/>
            <person name="Copeland A."/>
            <person name="Barry K.W."/>
            <person name="Cichocki N."/>
            <person name="Veneault-Fourrey C."/>
            <person name="LaButti K."/>
            <person name="Lindquist E.A."/>
            <person name="Lipzen A."/>
            <person name="Lundell T."/>
            <person name="Morin E."/>
            <person name="Murat C."/>
            <person name="Riley R."/>
            <person name="Ohm R."/>
            <person name="Sun H."/>
            <person name="Tunlid A."/>
            <person name="Henrissat B."/>
            <person name="Grigoriev I.V."/>
            <person name="Hibbett D.S."/>
            <person name="Martin F."/>
        </authorList>
    </citation>
    <scope>NUCLEOTIDE SEQUENCE [LARGE SCALE GENOMIC DNA]</scope>
    <source>
        <strain evidence="11 12">MD-312</strain>
    </source>
</reference>
<dbReference type="GO" id="GO:0016705">
    <property type="term" value="F:oxidoreductase activity, acting on paired donors, with incorporation or reduction of molecular oxygen"/>
    <property type="evidence" value="ECO:0007669"/>
    <property type="project" value="InterPro"/>
</dbReference>
<dbReference type="HOGENOM" id="CLU_001570_20_0_1"/>